<gene>
    <name evidence="9" type="ORF">K458DRAFT_372302</name>
</gene>
<keyword evidence="4" id="KW-0347">Helicase</keyword>
<dbReference type="GO" id="GO:0003724">
    <property type="term" value="F:RNA helicase activity"/>
    <property type="evidence" value="ECO:0007669"/>
    <property type="project" value="UniProtKB-EC"/>
</dbReference>
<dbReference type="CDD" id="cd17917">
    <property type="entry name" value="DEXHc_RHA-like"/>
    <property type="match status" value="1"/>
</dbReference>
<dbReference type="SUPFAM" id="SSF52540">
    <property type="entry name" value="P-loop containing nucleoside triphosphate hydrolases"/>
    <property type="match status" value="1"/>
</dbReference>
<dbReference type="PANTHER" id="PTHR18934">
    <property type="entry name" value="ATP-DEPENDENT RNA HELICASE"/>
    <property type="match status" value="1"/>
</dbReference>
<dbReference type="Pfam" id="PF00271">
    <property type="entry name" value="Helicase_C"/>
    <property type="match status" value="1"/>
</dbReference>
<feature type="compositionally biased region" description="Acidic residues" evidence="6">
    <location>
        <begin position="785"/>
        <end position="794"/>
    </location>
</feature>
<keyword evidence="10" id="KW-1185">Reference proteome</keyword>
<evidence type="ECO:0000256" key="4">
    <source>
        <dbReference type="ARBA" id="ARBA00022806"/>
    </source>
</evidence>
<reference evidence="9" key="1">
    <citation type="journal article" date="2020" name="Stud. Mycol.">
        <title>101 Dothideomycetes genomes: a test case for predicting lifestyles and emergence of pathogens.</title>
        <authorList>
            <person name="Haridas S."/>
            <person name="Albert R."/>
            <person name="Binder M."/>
            <person name="Bloem J."/>
            <person name="Labutti K."/>
            <person name="Salamov A."/>
            <person name="Andreopoulos B."/>
            <person name="Baker S."/>
            <person name="Barry K."/>
            <person name="Bills G."/>
            <person name="Bluhm B."/>
            <person name="Cannon C."/>
            <person name="Castanera R."/>
            <person name="Culley D."/>
            <person name="Daum C."/>
            <person name="Ezra D."/>
            <person name="Gonzalez J."/>
            <person name="Henrissat B."/>
            <person name="Kuo A."/>
            <person name="Liang C."/>
            <person name="Lipzen A."/>
            <person name="Lutzoni F."/>
            <person name="Magnuson J."/>
            <person name="Mondo S."/>
            <person name="Nolan M."/>
            <person name="Ohm R."/>
            <person name="Pangilinan J."/>
            <person name="Park H.-J."/>
            <person name="Ramirez L."/>
            <person name="Alfaro M."/>
            <person name="Sun H."/>
            <person name="Tritt A."/>
            <person name="Yoshinaga Y."/>
            <person name="Zwiers L.-H."/>
            <person name="Turgeon B."/>
            <person name="Goodwin S."/>
            <person name="Spatafora J."/>
            <person name="Crous P."/>
            <person name="Grigoriev I."/>
        </authorList>
    </citation>
    <scope>NUCLEOTIDE SEQUENCE</scope>
    <source>
        <strain evidence="9">CBS 122367</strain>
    </source>
</reference>
<dbReference type="GO" id="GO:0003723">
    <property type="term" value="F:RNA binding"/>
    <property type="evidence" value="ECO:0007669"/>
    <property type="project" value="TreeGrafter"/>
</dbReference>
<dbReference type="OrthoDB" id="5600252at2759"/>
<dbReference type="InterPro" id="IPR048333">
    <property type="entry name" value="HA2_WH"/>
</dbReference>
<feature type="domain" description="Helicase C-terminal" evidence="8">
    <location>
        <begin position="805"/>
        <end position="979"/>
    </location>
</feature>
<dbReference type="GO" id="GO:1990904">
    <property type="term" value="C:ribonucleoprotein complex"/>
    <property type="evidence" value="ECO:0007669"/>
    <property type="project" value="UniProtKB-ARBA"/>
</dbReference>
<dbReference type="CDD" id="cd18791">
    <property type="entry name" value="SF2_C_RHA"/>
    <property type="match status" value="1"/>
</dbReference>
<dbReference type="Pfam" id="PF21010">
    <property type="entry name" value="HA2_C"/>
    <property type="match status" value="1"/>
</dbReference>
<keyword evidence="5" id="KW-0067">ATP-binding</keyword>
<dbReference type="InterPro" id="IPR014001">
    <property type="entry name" value="Helicase_ATP-bd"/>
</dbReference>
<feature type="compositionally biased region" description="Basic and acidic residues" evidence="6">
    <location>
        <begin position="488"/>
        <end position="498"/>
    </location>
</feature>
<dbReference type="Gene3D" id="1.20.120.1080">
    <property type="match status" value="1"/>
</dbReference>
<name>A0A6G1ISZ9_9PLEO</name>
<dbReference type="Gene3D" id="3.40.50.300">
    <property type="entry name" value="P-loop containing nucleotide triphosphate hydrolases"/>
    <property type="match status" value="2"/>
</dbReference>
<dbReference type="InterPro" id="IPR002464">
    <property type="entry name" value="DNA/RNA_helicase_DEAH_CS"/>
</dbReference>
<dbReference type="Pfam" id="PF00270">
    <property type="entry name" value="DEAD"/>
    <property type="match status" value="1"/>
</dbReference>
<proteinExistence type="predicted"/>
<dbReference type="Pfam" id="PF04408">
    <property type="entry name" value="WHD_HA2"/>
    <property type="match status" value="1"/>
</dbReference>
<dbReference type="EC" id="3.6.4.13" evidence="1"/>
<dbReference type="FunFam" id="1.20.120.1080:FF:000002">
    <property type="entry name" value="Putative ATP-dependent RNA helicase DHX36"/>
    <property type="match status" value="1"/>
</dbReference>
<feature type="region of interest" description="Disordered" evidence="6">
    <location>
        <begin position="473"/>
        <end position="498"/>
    </location>
</feature>
<dbReference type="GO" id="GO:0016787">
    <property type="term" value="F:hydrolase activity"/>
    <property type="evidence" value="ECO:0007669"/>
    <property type="project" value="UniProtKB-KW"/>
</dbReference>
<evidence type="ECO:0000313" key="9">
    <source>
        <dbReference type="EMBL" id="KAF2681374.1"/>
    </source>
</evidence>
<evidence type="ECO:0000256" key="6">
    <source>
        <dbReference type="SAM" id="MobiDB-lite"/>
    </source>
</evidence>
<dbReference type="InterPro" id="IPR007502">
    <property type="entry name" value="Helicase-assoc_dom"/>
</dbReference>
<dbReference type="GO" id="GO:0005524">
    <property type="term" value="F:ATP binding"/>
    <property type="evidence" value="ECO:0007669"/>
    <property type="project" value="UniProtKB-KW"/>
</dbReference>
<dbReference type="SMART" id="SM00487">
    <property type="entry name" value="DEXDc"/>
    <property type="match status" value="1"/>
</dbReference>
<evidence type="ECO:0000259" key="8">
    <source>
        <dbReference type="PROSITE" id="PS51194"/>
    </source>
</evidence>
<feature type="region of interest" description="Disordered" evidence="6">
    <location>
        <begin position="1352"/>
        <end position="1407"/>
    </location>
</feature>
<dbReference type="InterPro" id="IPR027417">
    <property type="entry name" value="P-loop_NTPase"/>
</dbReference>
<dbReference type="EMBL" id="MU005592">
    <property type="protein sequence ID" value="KAF2681374.1"/>
    <property type="molecule type" value="Genomic_DNA"/>
</dbReference>
<evidence type="ECO:0000256" key="1">
    <source>
        <dbReference type="ARBA" id="ARBA00012552"/>
    </source>
</evidence>
<dbReference type="InterPro" id="IPR011545">
    <property type="entry name" value="DEAD/DEAH_box_helicase_dom"/>
</dbReference>
<dbReference type="PANTHER" id="PTHR18934:SF203">
    <property type="entry name" value="ATP-DEPENDENT RNA HELICASE A"/>
    <property type="match status" value="1"/>
</dbReference>
<evidence type="ECO:0000259" key="7">
    <source>
        <dbReference type="PROSITE" id="PS51192"/>
    </source>
</evidence>
<feature type="compositionally biased region" description="Low complexity" evidence="6">
    <location>
        <begin position="478"/>
        <end position="487"/>
    </location>
</feature>
<dbReference type="InterPro" id="IPR001650">
    <property type="entry name" value="Helicase_C-like"/>
</dbReference>
<evidence type="ECO:0000256" key="3">
    <source>
        <dbReference type="ARBA" id="ARBA00022801"/>
    </source>
</evidence>
<evidence type="ECO:0000313" key="10">
    <source>
        <dbReference type="Proteomes" id="UP000799291"/>
    </source>
</evidence>
<dbReference type="Proteomes" id="UP000799291">
    <property type="component" value="Unassembled WGS sequence"/>
</dbReference>
<feature type="compositionally biased region" description="Basic and acidic residues" evidence="6">
    <location>
        <begin position="94"/>
        <end position="116"/>
    </location>
</feature>
<dbReference type="PROSITE" id="PS51194">
    <property type="entry name" value="HELICASE_CTER"/>
    <property type="match status" value="1"/>
</dbReference>
<dbReference type="SMART" id="SM00847">
    <property type="entry name" value="HA2"/>
    <property type="match status" value="1"/>
</dbReference>
<dbReference type="PROSITE" id="PS00690">
    <property type="entry name" value="DEAH_ATP_HELICASE"/>
    <property type="match status" value="1"/>
</dbReference>
<keyword evidence="2" id="KW-0547">Nucleotide-binding</keyword>
<evidence type="ECO:0000256" key="2">
    <source>
        <dbReference type="ARBA" id="ARBA00022741"/>
    </source>
</evidence>
<accession>A0A6G1ISZ9</accession>
<feature type="domain" description="Helicase ATP-binding" evidence="7">
    <location>
        <begin position="539"/>
        <end position="714"/>
    </location>
</feature>
<dbReference type="SMART" id="SM00490">
    <property type="entry name" value="HELICc"/>
    <property type="match status" value="1"/>
</dbReference>
<sequence length="1407" mass="156336">MRSALLAPLRLRRPYRLGNYLARASAFASNSRQLRSHSTTHYVEERTGDSLDPFLSTLKHTQTAVGKKNHAAPKSKAGERPQPSPQSRTTSGGDRTKRPKTDRPKVNHAKEYEQRRRSTPKRNSQTGAPGGPRNSPLITEEYIKQHLSLPSQDEYPDAPNELFQWLTQTPERYDLKQLFKNKVKIPHEAITRLDQGARYSIPAELYNGVKIPVFGEGSDKRQAARACFLHLVARLHEMGLLREFWGKPTIPLVRQDLSGPSPKVAVFEYAAGFKLIPRFTTKPISRDILHKVQEQGDVKAKFQCTIELPEQEIVAIGAGTTYFQAENAASARFEELAAERDTNDVRLSIKASTMDDFRNFWDHSKGVLTASVTETRGKGEKQHRAQALLSGQPIGEVVTMGKKSEAEDLAILTAAIAIGKEDPDLLPDFDAALRNSGGKILRKVRPMSIPMSDEVLGTMGKVSTFLRSSGALKPVLPSSSRNASNSEARSRRVRDFTDHNLRNKHLQEAFRNYQESSATELMRSKREELPINQHRAEIVDLVSENPFTVVVGATGSGKTTQVPQMFLEAASEAGRGASCNVIVTQPRRIAATSVARRVANERDEQLRDSVGYIVRHNSAPPRQDGSILFCTTGILLQQLQNDPDQVFDTTSHILLDEVHERDILLDFLLVVLKKALKERRAANKSVPKVVLMSATMNTQLFSNYFGVRDAEGRVVPCPSINVPGRLFPVKNRYLREIHSELESNYSRANLSELLNEKDTARYLSKELQPIAVSSSSARPGAGPEQSEDDFDPDDSLAPVGLVAATVAHVAKTTTEGAILVFLPGHNEILTTNNLLTRRPVFGVNFTDQTRYKLFVLHSSTPADAQAAVFDPVPEGCRKVILSTNIAETSVTIPDVQHVVDSGKHREKRYDSVNRISALKSAWISKANAKQRAGRAGRVQNGNYYGLYTEERLERLKITGKAEMLRADLQDICLDVKAHGFRDSIGEFLSQALEPPNPTNVRSAVSTLQSIEALDENEDLTPLGELLASMPVQPALGKMIVLGIIFQCLDPILILSALSESRNLLMKPSGKRSEWERIHERFLSGSQSEHIAQINAFKLTRRVVEERGNDSARGFANLNFINMAAYEQTRRAAQDIEQILVQNHLIPYTTPDNRHAYQFGDKALNVNSDNVPLIKALALVGFAPNLAINTFGRWFRTSNQDMVAVHPKSIMASKRNDVDYGGAMFTYSTLFSSDDGFLSMRDTTEVSHASTLLFGGKLSIGYESGRKSLVLDGWLPFKVGSVPQHLKVVHQFRQNLDTLLSNAFRELTSHRLKNMHAPEDQKTYFADDAVRNAFARGLVGILGQFAHKSKIQPKFRPQRLSDSGDPISSGRGNSSSKLDRPSSGRSSLKGRSSFDRAWSKPSRGVFMY</sequence>
<organism evidence="9 10">
    <name type="scientific">Lentithecium fluviatile CBS 122367</name>
    <dbReference type="NCBI Taxonomy" id="1168545"/>
    <lineage>
        <taxon>Eukaryota</taxon>
        <taxon>Fungi</taxon>
        <taxon>Dikarya</taxon>
        <taxon>Ascomycota</taxon>
        <taxon>Pezizomycotina</taxon>
        <taxon>Dothideomycetes</taxon>
        <taxon>Pleosporomycetidae</taxon>
        <taxon>Pleosporales</taxon>
        <taxon>Massarineae</taxon>
        <taxon>Lentitheciaceae</taxon>
        <taxon>Lentithecium</taxon>
    </lineage>
</organism>
<dbReference type="PROSITE" id="PS51192">
    <property type="entry name" value="HELICASE_ATP_BIND_1"/>
    <property type="match status" value="1"/>
</dbReference>
<protein>
    <recommendedName>
        <fullName evidence="1">RNA helicase</fullName>
        <ecNumber evidence="1">3.6.4.13</ecNumber>
    </recommendedName>
</protein>
<evidence type="ECO:0000256" key="5">
    <source>
        <dbReference type="ARBA" id="ARBA00022840"/>
    </source>
</evidence>
<keyword evidence="3 9" id="KW-0378">Hydrolase</keyword>
<feature type="region of interest" description="Disordered" evidence="6">
    <location>
        <begin position="61"/>
        <end position="136"/>
    </location>
</feature>
<feature type="region of interest" description="Disordered" evidence="6">
    <location>
        <begin position="771"/>
        <end position="794"/>
    </location>
</feature>